<dbReference type="AlphaFoldDB" id="A0A183G3U1"/>
<accession>A0A3P8E8H7</accession>
<accession>A0A183G3U1</accession>
<evidence type="ECO:0000313" key="4">
    <source>
        <dbReference type="WBParaSite" id="HPBE_0001610901-mRNA-1"/>
    </source>
</evidence>
<dbReference type="WBParaSite" id="HPBE_0001610901-mRNA-1">
    <property type="protein sequence ID" value="HPBE_0001610901-mRNA-1"/>
    <property type="gene ID" value="HPBE_0001610901"/>
</dbReference>
<gene>
    <name evidence="2" type="ORF">HPBE_LOCUS16108</name>
</gene>
<keyword evidence="3" id="KW-1185">Reference proteome</keyword>
<reference evidence="2 3" key="1">
    <citation type="submission" date="2018-11" db="EMBL/GenBank/DDBJ databases">
        <authorList>
            <consortium name="Pathogen Informatics"/>
        </authorList>
    </citation>
    <scope>NUCLEOTIDE SEQUENCE [LARGE SCALE GENOMIC DNA]</scope>
</reference>
<evidence type="ECO:0000313" key="3">
    <source>
        <dbReference type="Proteomes" id="UP000050761"/>
    </source>
</evidence>
<feature type="region of interest" description="Disordered" evidence="1">
    <location>
        <begin position="179"/>
        <end position="217"/>
    </location>
</feature>
<dbReference type="OrthoDB" id="5862043at2759"/>
<sequence length="469" mass="53051">MERHSKRSKRSRRTSVHLVNVNRQLELVMTRTINVLVRLHEKIRTLKKSKAETSNFDMYWDDIETAEVFRGHQLTVVLTVGFDGVRFRKLTRFERYPIYVRLGVAVHEETNAENALLAGALFTMRTSSETVLTHWFSRLQTECSMMECEGLEIADLHGTRLLTMMHREPFDCEDEYHDEDVYPPNFDTQPIESESRRTSTSYDGYEEDDVENASTRSPAHKWLQSRMTIGNGFESPTAAQNSLTSDTLYSPRQLVPLGTYNYNDNIETGSAVDMDMGSHVADSQQCTLHACRHEVIVKKLDFQLKQCEVMVGLGIMVRGLDDRSGDELLTSLALGGQLDGTLRRGNMHEKAARALPRRHLGEEPHSPMGYEGVRTIQSFGGSSTTLIKSERTEVRAYSFVAEGVPLTPKGHLLRATGVFVEHGGMTVVADSLVPRIDCFQIFDEFGIHINDVELVDDDGRRSLPPYTSK</sequence>
<dbReference type="Proteomes" id="UP000050761">
    <property type="component" value="Unassembled WGS sequence"/>
</dbReference>
<reference evidence="4" key="2">
    <citation type="submission" date="2019-09" db="UniProtKB">
        <authorList>
            <consortium name="WormBaseParasite"/>
        </authorList>
    </citation>
    <scope>IDENTIFICATION</scope>
</reference>
<evidence type="ECO:0000313" key="2">
    <source>
        <dbReference type="EMBL" id="VDP04973.1"/>
    </source>
</evidence>
<name>A0A183G3U1_HELPZ</name>
<dbReference type="EMBL" id="UZAH01029226">
    <property type="protein sequence ID" value="VDP04973.1"/>
    <property type="molecule type" value="Genomic_DNA"/>
</dbReference>
<evidence type="ECO:0000256" key="1">
    <source>
        <dbReference type="SAM" id="MobiDB-lite"/>
    </source>
</evidence>
<proteinExistence type="predicted"/>
<feature type="compositionally biased region" description="Polar residues" evidence="1">
    <location>
        <begin position="186"/>
        <end position="202"/>
    </location>
</feature>
<protein>
    <submittedName>
        <fullName evidence="4">Integrase catalytic domain-containing protein</fullName>
    </submittedName>
</protein>
<organism evidence="3 4">
    <name type="scientific">Heligmosomoides polygyrus</name>
    <name type="common">Parasitic roundworm</name>
    <dbReference type="NCBI Taxonomy" id="6339"/>
    <lineage>
        <taxon>Eukaryota</taxon>
        <taxon>Metazoa</taxon>
        <taxon>Ecdysozoa</taxon>
        <taxon>Nematoda</taxon>
        <taxon>Chromadorea</taxon>
        <taxon>Rhabditida</taxon>
        <taxon>Rhabditina</taxon>
        <taxon>Rhabditomorpha</taxon>
        <taxon>Strongyloidea</taxon>
        <taxon>Heligmosomidae</taxon>
        <taxon>Heligmosomoides</taxon>
    </lineage>
</organism>